<dbReference type="PANTHER" id="PTHR30408:SF13">
    <property type="entry name" value="TYPE I RESTRICTION ENZYME HINDI SPECIFICITY SUBUNIT"/>
    <property type="match status" value="1"/>
</dbReference>
<dbReference type="Gene3D" id="1.10.287.1120">
    <property type="entry name" value="Bipartite methylase S protein"/>
    <property type="match status" value="1"/>
</dbReference>
<keyword evidence="6" id="KW-1185">Reference proteome</keyword>
<evidence type="ECO:0000256" key="3">
    <source>
        <dbReference type="ARBA" id="ARBA00023125"/>
    </source>
</evidence>
<keyword evidence="5" id="KW-0255">Endonuclease</keyword>
<evidence type="ECO:0000313" key="6">
    <source>
        <dbReference type="Proteomes" id="UP001595616"/>
    </source>
</evidence>
<comment type="caution">
    <text evidence="5">The sequence shown here is derived from an EMBL/GenBank/DDBJ whole genome shotgun (WGS) entry which is preliminary data.</text>
</comment>
<comment type="similarity">
    <text evidence="1">Belongs to the type-I restriction system S methylase family.</text>
</comment>
<dbReference type="RefSeq" id="WP_379839748.1">
    <property type="nucleotide sequence ID" value="NZ_JBHRYQ010000001.1"/>
</dbReference>
<evidence type="ECO:0000256" key="1">
    <source>
        <dbReference type="ARBA" id="ARBA00010923"/>
    </source>
</evidence>
<evidence type="ECO:0000259" key="4">
    <source>
        <dbReference type="Pfam" id="PF01420"/>
    </source>
</evidence>
<evidence type="ECO:0000313" key="5">
    <source>
        <dbReference type="EMBL" id="MFC3812842.1"/>
    </source>
</evidence>
<gene>
    <name evidence="5" type="ORF">ACFOOI_19415</name>
</gene>
<dbReference type="Proteomes" id="UP001595616">
    <property type="component" value="Unassembled WGS sequence"/>
</dbReference>
<dbReference type="InterPro" id="IPR000055">
    <property type="entry name" value="Restrct_endonuc_typeI_TRD"/>
</dbReference>
<protein>
    <submittedName>
        <fullName evidence="5">Restriction endonuclease subunit S</fullName>
        <ecNumber evidence="5">3.1.21.-</ecNumber>
    </submittedName>
</protein>
<dbReference type="GO" id="GO:0004519">
    <property type="term" value="F:endonuclease activity"/>
    <property type="evidence" value="ECO:0007669"/>
    <property type="project" value="UniProtKB-KW"/>
</dbReference>
<keyword evidence="5" id="KW-0540">Nuclease</keyword>
<dbReference type="EMBL" id="JBHRYQ010000001">
    <property type="protein sequence ID" value="MFC3812842.1"/>
    <property type="molecule type" value="Genomic_DNA"/>
</dbReference>
<dbReference type="Gene3D" id="3.90.220.20">
    <property type="entry name" value="DNA methylase specificity domains"/>
    <property type="match status" value="2"/>
</dbReference>
<proteinExistence type="inferred from homology"/>
<dbReference type="InterPro" id="IPR044946">
    <property type="entry name" value="Restrct_endonuc_typeI_TRD_sf"/>
</dbReference>
<keyword evidence="5" id="KW-0378">Hydrolase</keyword>
<feature type="domain" description="Type I restriction modification DNA specificity" evidence="4">
    <location>
        <begin position="2"/>
        <end position="179"/>
    </location>
</feature>
<dbReference type="GO" id="GO:0016787">
    <property type="term" value="F:hydrolase activity"/>
    <property type="evidence" value="ECO:0007669"/>
    <property type="project" value="UniProtKB-KW"/>
</dbReference>
<accession>A0ABV7Z3A8</accession>
<feature type="domain" description="Type I restriction modification DNA specificity" evidence="4">
    <location>
        <begin position="218"/>
        <end position="368"/>
    </location>
</feature>
<keyword evidence="3" id="KW-0238">DNA-binding</keyword>
<dbReference type="EC" id="3.1.21.-" evidence="5"/>
<dbReference type="SUPFAM" id="SSF116734">
    <property type="entry name" value="DNA methylase specificity domain"/>
    <property type="match status" value="2"/>
</dbReference>
<dbReference type="Pfam" id="PF01420">
    <property type="entry name" value="Methylase_S"/>
    <property type="match status" value="2"/>
</dbReference>
<dbReference type="PANTHER" id="PTHR30408">
    <property type="entry name" value="TYPE-1 RESTRICTION ENZYME ECOKI SPECIFICITY PROTEIN"/>
    <property type="match status" value="1"/>
</dbReference>
<organism evidence="5 6">
    <name type="scientific">Lacihabitans lacunae</name>
    <dbReference type="NCBI Taxonomy" id="1028214"/>
    <lineage>
        <taxon>Bacteria</taxon>
        <taxon>Pseudomonadati</taxon>
        <taxon>Bacteroidota</taxon>
        <taxon>Cytophagia</taxon>
        <taxon>Cytophagales</taxon>
        <taxon>Leadbetterellaceae</taxon>
        <taxon>Lacihabitans</taxon>
    </lineage>
</organism>
<evidence type="ECO:0000256" key="2">
    <source>
        <dbReference type="ARBA" id="ARBA00022747"/>
    </source>
</evidence>
<name>A0ABV7Z3A8_9BACT</name>
<reference evidence="6" key="1">
    <citation type="journal article" date="2019" name="Int. J. Syst. Evol. Microbiol.">
        <title>The Global Catalogue of Microorganisms (GCM) 10K type strain sequencing project: providing services to taxonomists for standard genome sequencing and annotation.</title>
        <authorList>
            <consortium name="The Broad Institute Genomics Platform"/>
            <consortium name="The Broad Institute Genome Sequencing Center for Infectious Disease"/>
            <person name="Wu L."/>
            <person name="Ma J."/>
        </authorList>
    </citation>
    <scope>NUCLEOTIDE SEQUENCE [LARGE SCALE GENOMIC DNA]</scope>
    <source>
        <strain evidence="6">CECT 7956</strain>
    </source>
</reference>
<dbReference type="InterPro" id="IPR052021">
    <property type="entry name" value="Type-I_RS_S_subunit"/>
</dbReference>
<dbReference type="CDD" id="cd17243">
    <property type="entry name" value="RMtype1_S_AchA6I-TRD2-CR2_like"/>
    <property type="match status" value="1"/>
</dbReference>
<sequence length="415" mass="46824">MTNWKEYKLSDLMDVIGGGTPKTKIPKYWDGDIPWLSVVDFGNAEKKVFDTEKKITELGLNNSSTKILKKGQIIISARGTVGELAVLGRDMAFNQSCYGLNAKSEICTNDFLYYLMKCKISELKRNAHGAVFDTITRNTFDTVFASVPDIETQTAIAEILSSLDDKIELNNKINQELENLAQTLFKQWFIDFEFPNENGEPYKSSGGEMIDSELGEIPKGWEVGVLNDILEVKGGTTPSTKEPLFWDGEFHWTSPRDLSNLHFPLLLNTDKKVTKEGLKKISSGLLPKGTLLLSSRAPIGYLAITEIETAINQGYIAINAKQGFSNLYILYWIKSNMDLIIERANGSTFLEISKTNFKQINCLIPQKNILNEYMLQIDLLFEQLRINLLENQELTNLRDTLLPKLISGELQINEI</sequence>
<keyword evidence="2" id="KW-0680">Restriction system</keyword>